<dbReference type="SMART" id="SM00987">
    <property type="entry name" value="UreE_C"/>
    <property type="match status" value="1"/>
</dbReference>
<dbReference type="Proteomes" id="UP000664073">
    <property type="component" value="Unassembled WGS sequence"/>
</dbReference>
<dbReference type="CDD" id="cd10030">
    <property type="entry name" value="UDG-F4_TTUDGA_SPO1dp_like"/>
    <property type="match status" value="1"/>
</dbReference>
<evidence type="ECO:0000256" key="6">
    <source>
        <dbReference type="ARBA" id="ARBA00022801"/>
    </source>
</evidence>
<keyword evidence="7" id="KW-0408">Iron</keyword>
<dbReference type="PANTHER" id="PTHR33693:SF9">
    <property type="entry name" value="TYPE-4 URACIL-DNA GLYCOSYLASE"/>
    <property type="match status" value="1"/>
</dbReference>
<keyword evidence="9" id="KW-0234">DNA repair</keyword>
<dbReference type="PANTHER" id="PTHR33693">
    <property type="entry name" value="TYPE-5 URACIL-DNA GLYCOSYLASE"/>
    <property type="match status" value="1"/>
</dbReference>
<evidence type="ECO:0000256" key="5">
    <source>
        <dbReference type="ARBA" id="ARBA00022763"/>
    </source>
</evidence>
<dbReference type="EMBL" id="JAFVMH010000006">
    <property type="protein sequence ID" value="MBO1325903.1"/>
    <property type="molecule type" value="Genomic_DNA"/>
</dbReference>
<gene>
    <name evidence="12" type="ORF">J2D77_12135</name>
</gene>
<dbReference type="SMART" id="SM00986">
    <property type="entry name" value="UDG"/>
    <property type="match status" value="1"/>
</dbReference>
<accession>A0A939HK48</accession>
<dbReference type="GO" id="GO:0046872">
    <property type="term" value="F:metal ion binding"/>
    <property type="evidence" value="ECO:0007669"/>
    <property type="project" value="UniProtKB-KW"/>
</dbReference>
<organism evidence="12 13">
    <name type="scientific">Acetobacter garciniae</name>
    <dbReference type="NCBI Taxonomy" id="2817435"/>
    <lineage>
        <taxon>Bacteria</taxon>
        <taxon>Pseudomonadati</taxon>
        <taxon>Pseudomonadota</taxon>
        <taxon>Alphaproteobacteria</taxon>
        <taxon>Acetobacterales</taxon>
        <taxon>Acetobacteraceae</taxon>
        <taxon>Acetobacter</taxon>
    </lineage>
</organism>
<evidence type="ECO:0000256" key="8">
    <source>
        <dbReference type="ARBA" id="ARBA00023014"/>
    </source>
</evidence>
<name>A0A939HK48_9PROT</name>
<evidence type="ECO:0000313" key="13">
    <source>
        <dbReference type="Proteomes" id="UP000664073"/>
    </source>
</evidence>
<reference evidence="12" key="1">
    <citation type="submission" date="2021-03" db="EMBL/GenBank/DDBJ databases">
        <title>The complete genome sequence of Acetobacter sp. TBRC 12339.</title>
        <authorList>
            <person name="Charoenyingcharoen P."/>
            <person name="Yukphan P."/>
        </authorList>
    </citation>
    <scope>NUCLEOTIDE SEQUENCE</scope>
    <source>
        <strain evidence="12">TBRC 12339</strain>
    </source>
</reference>
<feature type="compositionally biased region" description="Basic and acidic residues" evidence="10">
    <location>
        <begin position="216"/>
        <end position="227"/>
    </location>
</feature>
<dbReference type="Pfam" id="PF03167">
    <property type="entry name" value="UDG"/>
    <property type="match status" value="1"/>
</dbReference>
<dbReference type="NCBIfam" id="TIGR03914">
    <property type="entry name" value="UDG_fam_dom"/>
    <property type="match status" value="1"/>
</dbReference>
<evidence type="ECO:0000313" key="12">
    <source>
        <dbReference type="EMBL" id="MBO1325903.1"/>
    </source>
</evidence>
<keyword evidence="13" id="KW-1185">Reference proteome</keyword>
<keyword evidence="4" id="KW-0479">Metal-binding</keyword>
<keyword evidence="5" id="KW-0227">DNA damage</keyword>
<comment type="caution">
    <text evidence="12">The sequence shown here is derived from an EMBL/GenBank/DDBJ whole genome shotgun (WGS) entry which is preliminary data.</text>
</comment>
<dbReference type="GO" id="GO:0051539">
    <property type="term" value="F:4 iron, 4 sulfur cluster binding"/>
    <property type="evidence" value="ECO:0007669"/>
    <property type="project" value="UniProtKB-KW"/>
</dbReference>
<proteinExistence type="inferred from homology"/>
<sequence>MQCFERAIQAHDPQRFALAYRLVYRVAQGQLDLRDDQDADLLALHSLVAGVDAETRAFRTEFSAFTATQAQRCWLYRPRNYIVEANAAFCVARNARIWEIRTPYRRALWNGKKLFFGPGDSEVERIVTAQWQVSGHGLWHGYPHTVMPPSLEDVHAAGTLAELGDLAMDCRACSLWQPASRTVFGVTRTDFGPDQPDGAAVSDAEGDIGDGQGHLTRQDQCRGDRGPGLEGEVEQPVPPGRPIRQEGPVSGLMLVGEQPGDQEDLAGQPFVGPAGQVLDTALAAAGFTREQVYITNAVKHFRFMFRSGRRLHQKPGEDSIQACRIWLEAERRVLKPTLIVMLGATAASSLLRRSVTISRERSRILALEDGTNGLVTVHPSYLLRLPDEESRQREKARFISDLKLAREFLAQKARAE</sequence>
<evidence type="ECO:0000256" key="10">
    <source>
        <dbReference type="SAM" id="MobiDB-lite"/>
    </source>
</evidence>
<dbReference type="Gene3D" id="3.40.470.10">
    <property type="entry name" value="Uracil-DNA glycosylase-like domain"/>
    <property type="match status" value="1"/>
</dbReference>
<evidence type="ECO:0000256" key="2">
    <source>
        <dbReference type="ARBA" id="ARBA00019403"/>
    </source>
</evidence>
<dbReference type="SUPFAM" id="SSF52141">
    <property type="entry name" value="Uracil-DNA glycosylase-like"/>
    <property type="match status" value="1"/>
</dbReference>
<evidence type="ECO:0000256" key="7">
    <source>
        <dbReference type="ARBA" id="ARBA00023004"/>
    </source>
</evidence>
<evidence type="ECO:0000256" key="9">
    <source>
        <dbReference type="ARBA" id="ARBA00023204"/>
    </source>
</evidence>
<feature type="region of interest" description="Disordered" evidence="10">
    <location>
        <begin position="191"/>
        <end position="247"/>
    </location>
</feature>
<evidence type="ECO:0000259" key="11">
    <source>
        <dbReference type="SMART" id="SM00986"/>
    </source>
</evidence>
<evidence type="ECO:0000256" key="4">
    <source>
        <dbReference type="ARBA" id="ARBA00022723"/>
    </source>
</evidence>
<evidence type="ECO:0000256" key="1">
    <source>
        <dbReference type="ARBA" id="ARBA00006521"/>
    </source>
</evidence>
<keyword evidence="3" id="KW-0004">4Fe-4S</keyword>
<dbReference type="AlphaFoldDB" id="A0A939HK48"/>
<keyword evidence="6" id="KW-0378">Hydrolase</keyword>
<dbReference type="InterPro" id="IPR036895">
    <property type="entry name" value="Uracil-DNA_glycosylase-like_sf"/>
</dbReference>
<dbReference type="InterPro" id="IPR051536">
    <property type="entry name" value="UDG_Type-4/5"/>
</dbReference>
<keyword evidence="8" id="KW-0411">Iron-sulfur</keyword>
<feature type="domain" description="Uracil-DNA glycosylase-like" evidence="11">
    <location>
        <begin position="244"/>
        <end position="403"/>
    </location>
</feature>
<dbReference type="InterPro" id="IPR005273">
    <property type="entry name" value="Ura-DNA_glyco_family4"/>
</dbReference>
<dbReference type="InterPro" id="IPR005122">
    <property type="entry name" value="Uracil-DNA_glycosylase-like"/>
</dbReference>
<dbReference type="GO" id="GO:0097506">
    <property type="term" value="F:deaminated base DNA N-glycosylase activity"/>
    <property type="evidence" value="ECO:0007669"/>
    <property type="project" value="UniProtKB-ARBA"/>
</dbReference>
<evidence type="ECO:0000256" key="3">
    <source>
        <dbReference type="ARBA" id="ARBA00022485"/>
    </source>
</evidence>
<comment type="similarity">
    <text evidence="1">Belongs to the uracil-DNA glycosylase (UDG) superfamily. Type 4 (UDGa) family.</text>
</comment>
<dbReference type="GO" id="GO:0006281">
    <property type="term" value="P:DNA repair"/>
    <property type="evidence" value="ECO:0007669"/>
    <property type="project" value="UniProtKB-KW"/>
</dbReference>
<protein>
    <recommendedName>
        <fullName evidence="2">Type-4 uracil-DNA glycosylase</fullName>
    </recommendedName>
</protein>